<evidence type="ECO:0000313" key="1">
    <source>
        <dbReference type="Proteomes" id="UP000790787"/>
    </source>
</evidence>
<proteinExistence type="predicted"/>
<dbReference type="Proteomes" id="UP000790787">
    <property type="component" value="Chromosome 4"/>
</dbReference>
<name>A0AC58UEZ5_TOBAC</name>
<reference evidence="1" key="1">
    <citation type="journal article" date="2014" name="Nat. Commun.">
        <title>The tobacco genome sequence and its comparison with those of tomato and potato.</title>
        <authorList>
            <person name="Sierro N."/>
            <person name="Battey J.N."/>
            <person name="Ouadi S."/>
            <person name="Bakaher N."/>
            <person name="Bovet L."/>
            <person name="Willig A."/>
            <person name="Goepfert S."/>
            <person name="Peitsch M.C."/>
            <person name="Ivanov N.V."/>
        </authorList>
    </citation>
    <scope>NUCLEOTIDE SEQUENCE [LARGE SCALE GENOMIC DNA]</scope>
</reference>
<protein>
    <submittedName>
        <fullName evidence="2">Uncharacterized protein LOC107780418</fullName>
    </submittedName>
</protein>
<keyword evidence="1" id="KW-1185">Reference proteome</keyword>
<dbReference type="RefSeq" id="XP_075108058.1">
    <property type="nucleotide sequence ID" value="XM_075251957.1"/>
</dbReference>
<reference evidence="2" key="2">
    <citation type="submission" date="2025-08" db="UniProtKB">
        <authorList>
            <consortium name="RefSeq"/>
        </authorList>
    </citation>
    <scope>IDENTIFICATION</scope>
    <source>
        <tissue evidence="2">Leaf</tissue>
    </source>
</reference>
<gene>
    <name evidence="2" type="primary">LOC107780418</name>
</gene>
<organism evidence="1 2">
    <name type="scientific">Nicotiana tabacum</name>
    <name type="common">Common tobacco</name>
    <dbReference type="NCBI Taxonomy" id="4097"/>
    <lineage>
        <taxon>Eukaryota</taxon>
        <taxon>Viridiplantae</taxon>
        <taxon>Streptophyta</taxon>
        <taxon>Embryophyta</taxon>
        <taxon>Tracheophyta</taxon>
        <taxon>Spermatophyta</taxon>
        <taxon>Magnoliopsida</taxon>
        <taxon>eudicotyledons</taxon>
        <taxon>Gunneridae</taxon>
        <taxon>Pentapetalae</taxon>
        <taxon>asterids</taxon>
        <taxon>lamiids</taxon>
        <taxon>Solanales</taxon>
        <taxon>Solanaceae</taxon>
        <taxon>Nicotianoideae</taxon>
        <taxon>Nicotianeae</taxon>
        <taxon>Nicotiana</taxon>
    </lineage>
</organism>
<evidence type="ECO:0000313" key="2">
    <source>
        <dbReference type="RefSeq" id="XP_075108058.1"/>
    </source>
</evidence>
<accession>A0AC58UEZ5</accession>
<sequence length="129" mass="14559">MRFNMKPLKTGNEVGSPMKSTSKYTFIAPGAIGAIAKGRGRGLRSMCSSGMLEISRNHPSIRGVFMLVKVFQEFIATQDQILHCLLIKKCEGRLKSPRLLRKSICKLMFHFLHLLIKLYNPPKQSNQVP</sequence>